<dbReference type="PANTHER" id="PTHR46401:SF8">
    <property type="entry name" value="BLL6006 PROTEIN"/>
    <property type="match status" value="1"/>
</dbReference>
<dbReference type="PANTHER" id="PTHR46401">
    <property type="entry name" value="GLYCOSYLTRANSFERASE WBBK-RELATED"/>
    <property type="match status" value="1"/>
</dbReference>
<name>A0ABT8T6V7_9BACT</name>
<dbReference type="Pfam" id="PF13439">
    <property type="entry name" value="Glyco_transf_4"/>
    <property type="match status" value="1"/>
</dbReference>
<feature type="domain" description="Glycosyl transferase family 1" evidence="1">
    <location>
        <begin position="189"/>
        <end position="343"/>
    </location>
</feature>
<dbReference type="RefSeq" id="WP_302244312.1">
    <property type="nucleotide sequence ID" value="NZ_JAULJQ010000005.1"/>
</dbReference>
<feature type="domain" description="Glycosyltransferase subfamily 4-like N-terminal" evidence="2">
    <location>
        <begin position="14"/>
        <end position="181"/>
    </location>
</feature>
<dbReference type="InterPro" id="IPR001296">
    <property type="entry name" value="Glyco_trans_1"/>
</dbReference>
<dbReference type="Gene3D" id="3.40.50.2000">
    <property type="entry name" value="Glycogen Phosphorylase B"/>
    <property type="match status" value="2"/>
</dbReference>
<organism evidence="3 4">
    <name type="scientific">Campylobacter magnus</name>
    <dbReference type="NCBI Taxonomy" id="3026462"/>
    <lineage>
        <taxon>Bacteria</taxon>
        <taxon>Pseudomonadati</taxon>
        <taxon>Campylobacterota</taxon>
        <taxon>Epsilonproteobacteria</taxon>
        <taxon>Campylobacterales</taxon>
        <taxon>Campylobacteraceae</taxon>
        <taxon>Campylobacter</taxon>
    </lineage>
</organism>
<dbReference type="CDD" id="cd03811">
    <property type="entry name" value="GT4_GT28_WabH-like"/>
    <property type="match status" value="1"/>
</dbReference>
<reference evidence="3 4" key="1">
    <citation type="submission" date="2023-06" db="EMBL/GenBank/DDBJ databases">
        <title>Campylobacter magnum sp. nov., isolated from cecal contents of domestic pigs (Sus scrofa domesticus).</title>
        <authorList>
            <person name="Papic B."/>
            <person name="Gruntar I."/>
        </authorList>
    </citation>
    <scope>NUCLEOTIDE SEQUENCE [LARGE SCALE GENOMIC DNA]</scope>
    <source>
        <strain evidence="4">34484-21</strain>
    </source>
</reference>
<dbReference type="EMBL" id="JAULJQ010000005">
    <property type="protein sequence ID" value="MDO2409441.1"/>
    <property type="molecule type" value="Genomic_DNA"/>
</dbReference>
<evidence type="ECO:0000259" key="2">
    <source>
        <dbReference type="Pfam" id="PF13439"/>
    </source>
</evidence>
<evidence type="ECO:0000259" key="1">
    <source>
        <dbReference type="Pfam" id="PF00534"/>
    </source>
</evidence>
<gene>
    <name evidence="3" type="ORF">Q2362_04920</name>
</gene>
<keyword evidence="4" id="KW-1185">Reference proteome</keyword>
<proteinExistence type="predicted"/>
<dbReference type="SUPFAM" id="SSF53756">
    <property type="entry name" value="UDP-Glycosyltransferase/glycogen phosphorylase"/>
    <property type="match status" value="1"/>
</dbReference>
<protein>
    <submittedName>
        <fullName evidence="3">Glycosyltransferase</fullName>
        <ecNumber evidence="3">2.4.-.-</ecNumber>
    </submittedName>
</protein>
<keyword evidence="3" id="KW-0808">Transferase</keyword>
<dbReference type="EC" id="2.4.-.-" evidence="3"/>
<dbReference type="Proteomes" id="UP001171111">
    <property type="component" value="Unassembled WGS sequence"/>
</dbReference>
<dbReference type="Pfam" id="PF00534">
    <property type="entry name" value="Glycos_transf_1"/>
    <property type="match status" value="1"/>
</dbReference>
<evidence type="ECO:0000313" key="4">
    <source>
        <dbReference type="Proteomes" id="UP001171111"/>
    </source>
</evidence>
<sequence>MKKLSVFIYSMAGGGAERVVSNLLKYLVNHFEIHLILQNEQIDYELPKGVKIHLLENSKPFESGILKLAKIPFLALKYKALCQNLGIDTHFVWMNRPCYIAGLARIFGLKGAFVFNECSTPSVLYKNAGIKGAVSKALLKWLYPKADFIYPNSTGALEDLRDNYGINPSKMRVLYNALDLDEIEQKAAQPLTELENKKFFLSVGRLDEGKNHELLIRAYASLGRPDLPDLVILGRGVLEAHLRGVINKLGLEQKVHLLGFSANPYKFMRACEAFVFVSRFEGFANVLIEAMACGALVITSEHKSGAKELIGDDKYGILVPVDDERATAAAMKRVLDEKTLKEQYHWRSITRAKDFAAPKIASKLIAELKGF</sequence>
<evidence type="ECO:0000313" key="3">
    <source>
        <dbReference type="EMBL" id="MDO2409441.1"/>
    </source>
</evidence>
<dbReference type="InterPro" id="IPR028098">
    <property type="entry name" value="Glyco_trans_4-like_N"/>
</dbReference>
<comment type="caution">
    <text evidence="3">The sequence shown here is derived from an EMBL/GenBank/DDBJ whole genome shotgun (WGS) entry which is preliminary data.</text>
</comment>
<accession>A0ABT8T6V7</accession>
<keyword evidence="3" id="KW-0328">Glycosyltransferase</keyword>
<dbReference type="GO" id="GO:0016757">
    <property type="term" value="F:glycosyltransferase activity"/>
    <property type="evidence" value="ECO:0007669"/>
    <property type="project" value="UniProtKB-KW"/>
</dbReference>